<keyword evidence="2" id="KW-1185">Reference proteome</keyword>
<dbReference type="Proteomes" id="UP000681340">
    <property type="component" value="Unassembled WGS sequence"/>
</dbReference>
<sequence length="48" mass="5569">METYTWLDDLLVVACRIRQPFRSEIFVARVPPDEFVATIDEAARLLDS</sequence>
<evidence type="ECO:0000313" key="1">
    <source>
        <dbReference type="EMBL" id="GIM76962.1"/>
    </source>
</evidence>
<proteinExistence type="predicted"/>
<dbReference type="RefSeq" id="WP_212993194.1">
    <property type="nucleotide sequence ID" value="NZ_BAABEA010000009.1"/>
</dbReference>
<evidence type="ECO:0000313" key="2">
    <source>
        <dbReference type="Proteomes" id="UP000681340"/>
    </source>
</evidence>
<reference evidence="1" key="1">
    <citation type="submission" date="2021-03" db="EMBL/GenBank/DDBJ databases">
        <title>Whole genome shotgun sequence of Actinoplanes auranticolor NBRC 12245.</title>
        <authorList>
            <person name="Komaki H."/>
            <person name="Tamura T."/>
        </authorList>
    </citation>
    <scope>NUCLEOTIDE SEQUENCE</scope>
    <source>
        <strain evidence="1">NBRC 12245</strain>
    </source>
</reference>
<accession>A0A919VV44</accession>
<organism evidence="1 2">
    <name type="scientific">Actinoplanes auranticolor</name>
    <dbReference type="NCBI Taxonomy" id="47988"/>
    <lineage>
        <taxon>Bacteria</taxon>
        <taxon>Bacillati</taxon>
        <taxon>Actinomycetota</taxon>
        <taxon>Actinomycetes</taxon>
        <taxon>Micromonosporales</taxon>
        <taxon>Micromonosporaceae</taxon>
        <taxon>Actinoplanes</taxon>
    </lineage>
</organism>
<dbReference type="EMBL" id="BOQL01000065">
    <property type="protein sequence ID" value="GIM76962.1"/>
    <property type="molecule type" value="Genomic_DNA"/>
</dbReference>
<dbReference type="AlphaFoldDB" id="A0A919VV44"/>
<protein>
    <submittedName>
        <fullName evidence="1">Uncharacterized protein</fullName>
    </submittedName>
</protein>
<comment type="caution">
    <text evidence="1">The sequence shown here is derived from an EMBL/GenBank/DDBJ whole genome shotgun (WGS) entry which is preliminary data.</text>
</comment>
<name>A0A919VV44_9ACTN</name>
<gene>
    <name evidence="1" type="ORF">Aau02nite_73530</name>
</gene>